<feature type="transmembrane region" description="Helical" evidence="1">
    <location>
        <begin position="73"/>
        <end position="90"/>
    </location>
</feature>
<comment type="caution">
    <text evidence="2">The sequence shown here is derived from an EMBL/GenBank/DDBJ whole genome shotgun (WGS) entry which is preliminary data.</text>
</comment>
<evidence type="ECO:0000313" key="2">
    <source>
        <dbReference type="EMBL" id="MEX5727231.1"/>
    </source>
</evidence>
<feature type="transmembrane region" description="Helical" evidence="1">
    <location>
        <begin position="47"/>
        <end position="67"/>
    </location>
</feature>
<keyword evidence="1" id="KW-1133">Transmembrane helix</keyword>
<keyword evidence="3" id="KW-1185">Reference proteome</keyword>
<reference evidence="2 3" key="1">
    <citation type="submission" date="2024-06" db="EMBL/GenBank/DDBJ databases">
        <title>Genome of Rhodovulum iodosum, a marine photoferrotroph.</title>
        <authorList>
            <person name="Bianchini G."/>
            <person name="Nikeleit V."/>
            <person name="Kappler A."/>
            <person name="Bryce C."/>
            <person name="Sanchez-Baracaldo P."/>
        </authorList>
    </citation>
    <scope>NUCLEOTIDE SEQUENCE [LARGE SCALE GENOMIC DNA]</scope>
    <source>
        <strain evidence="2 3">UT/N1</strain>
    </source>
</reference>
<organism evidence="2 3">
    <name type="scientific">Rhodovulum iodosum</name>
    <dbReference type="NCBI Taxonomy" id="68291"/>
    <lineage>
        <taxon>Bacteria</taxon>
        <taxon>Pseudomonadati</taxon>
        <taxon>Pseudomonadota</taxon>
        <taxon>Alphaproteobacteria</taxon>
        <taxon>Rhodobacterales</taxon>
        <taxon>Paracoccaceae</taxon>
        <taxon>Rhodovulum</taxon>
    </lineage>
</organism>
<evidence type="ECO:0000256" key="1">
    <source>
        <dbReference type="SAM" id="Phobius"/>
    </source>
</evidence>
<dbReference type="EMBL" id="JBEHHI010000001">
    <property type="protein sequence ID" value="MEX5727231.1"/>
    <property type="molecule type" value="Genomic_DNA"/>
</dbReference>
<dbReference type="Pfam" id="PF09945">
    <property type="entry name" value="DUF2177"/>
    <property type="match status" value="1"/>
</dbReference>
<dbReference type="RefSeq" id="WP_125407947.1">
    <property type="nucleotide sequence ID" value="NZ_JBEHHI010000001.1"/>
</dbReference>
<keyword evidence="1" id="KW-0812">Transmembrane</keyword>
<evidence type="ECO:0000313" key="3">
    <source>
        <dbReference type="Proteomes" id="UP001560019"/>
    </source>
</evidence>
<proteinExistence type="predicted"/>
<feature type="transmembrane region" description="Helical" evidence="1">
    <location>
        <begin position="6"/>
        <end position="26"/>
    </location>
</feature>
<accession>A0ABV3XPI0</accession>
<sequence length="134" mass="14510">MQIVTAYVITAIVFFGLDLIGLRLIIRPVFARHINELLLDGYRAVPAIIFYLFYIAGLMVFVSGPALKAGAPMQAALMGAFFGALAYGTYEFTNYATLKAWTPSMVAVDVVWGTFLTGFSAWAGVAATRAIWSG</sequence>
<protein>
    <submittedName>
        <fullName evidence="2">Membrane protein</fullName>
    </submittedName>
</protein>
<dbReference type="Proteomes" id="UP001560019">
    <property type="component" value="Unassembled WGS sequence"/>
</dbReference>
<gene>
    <name evidence="2" type="ORF">Ga0609869_000584</name>
</gene>
<name>A0ABV3XPI0_9RHOB</name>
<keyword evidence="1" id="KW-0472">Membrane</keyword>
<dbReference type="InterPro" id="IPR018687">
    <property type="entry name" value="DUF2177_membr"/>
</dbReference>
<feature type="transmembrane region" description="Helical" evidence="1">
    <location>
        <begin position="110"/>
        <end position="132"/>
    </location>
</feature>